<dbReference type="InterPro" id="IPR036691">
    <property type="entry name" value="Endo/exonu/phosph_ase_sf"/>
</dbReference>
<dbReference type="Pfam" id="PF03372">
    <property type="entry name" value="Exo_endo_phos"/>
    <property type="match status" value="1"/>
</dbReference>
<evidence type="ECO:0000259" key="2">
    <source>
        <dbReference type="Pfam" id="PF03372"/>
    </source>
</evidence>
<dbReference type="EMBL" id="FQUM01000015">
    <property type="protein sequence ID" value="SHF95548.1"/>
    <property type="molecule type" value="Genomic_DNA"/>
</dbReference>
<keyword evidence="3" id="KW-0255">Endonuclease</keyword>
<evidence type="ECO:0000256" key="1">
    <source>
        <dbReference type="SAM" id="SignalP"/>
    </source>
</evidence>
<keyword evidence="3" id="KW-0269">Exonuclease</keyword>
<evidence type="ECO:0000313" key="3">
    <source>
        <dbReference type="EMBL" id="SHF95548.1"/>
    </source>
</evidence>
<name>A0A1M5FVN1_9BACT</name>
<dbReference type="SUPFAM" id="SSF56219">
    <property type="entry name" value="DNase I-like"/>
    <property type="match status" value="1"/>
</dbReference>
<dbReference type="PANTHER" id="PTHR14859:SF15">
    <property type="entry name" value="ENDONUCLEASE_EXONUCLEASE_PHOSPHATASE DOMAIN-CONTAINING PROTEIN"/>
    <property type="match status" value="1"/>
</dbReference>
<proteinExistence type="predicted"/>
<accession>A0A1M5FVN1</accession>
<dbReference type="Proteomes" id="UP000184164">
    <property type="component" value="Unassembled WGS sequence"/>
</dbReference>
<organism evidence="3 4">
    <name type="scientific">Mariniphaga anaerophila</name>
    <dbReference type="NCBI Taxonomy" id="1484053"/>
    <lineage>
        <taxon>Bacteria</taxon>
        <taxon>Pseudomonadati</taxon>
        <taxon>Bacteroidota</taxon>
        <taxon>Bacteroidia</taxon>
        <taxon>Marinilabiliales</taxon>
        <taxon>Prolixibacteraceae</taxon>
        <taxon>Mariniphaga</taxon>
    </lineage>
</organism>
<dbReference type="PROSITE" id="PS51257">
    <property type="entry name" value="PROKAR_LIPOPROTEIN"/>
    <property type="match status" value="1"/>
</dbReference>
<evidence type="ECO:0000313" key="4">
    <source>
        <dbReference type="Proteomes" id="UP000184164"/>
    </source>
</evidence>
<dbReference type="OrthoDB" id="596345at2"/>
<dbReference type="RefSeq" id="WP_073003427.1">
    <property type="nucleotide sequence ID" value="NZ_FQUM01000015.1"/>
</dbReference>
<feature type="domain" description="Endonuclease/exonuclease/phosphatase" evidence="2">
    <location>
        <begin position="34"/>
        <end position="252"/>
    </location>
</feature>
<keyword evidence="3" id="KW-0540">Nuclease</keyword>
<dbReference type="InterPro" id="IPR005135">
    <property type="entry name" value="Endo/exonuclease/phosphatase"/>
</dbReference>
<dbReference type="GO" id="GO:0016020">
    <property type="term" value="C:membrane"/>
    <property type="evidence" value="ECO:0007669"/>
    <property type="project" value="GOC"/>
</dbReference>
<keyword evidence="1" id="KW-0732">Signal</keyword>
<dbReference type="GO" id="GO:0004519">
    <property type="term" value="F:endonuclease activity"/>
    <property type="evidence" value="ECO:0007669"/>
    <property type="project" value="UniProtKB-KW"/>
</dbReference>
<dbReference type="Gene3D" id="3.60.10.10">
    <property type="entry name" value="Endonuclease/exonuclease/phosphatase"/>
    <property type="match status" value="1"/>
</dbReference>
<gene>
    <name evidence="3" type="ORF">SAMN05444274_11512</name>
</gene>
<dbReference type="PANTHER" id="PTHR14859">
    <property type="entry name" value="CALCOFLUOR WHITE HYPERSENSITIVE PROTEIN PRECURSOR"/>
    <property type="match status" value="1"/>
</dbReference>
<feature type="chain" id="PRO_5011957208" evidence="1">
    <location>
        <begin position="24"/>
        <end position="263"/>
    </location>
</feature>
<protein>
    <submittedName>
        <fullName evidence="3">Metal-dependent hydrolase, endonuclease/exonuclease/phosphatase family</fullName>
    </submittedName>
</protein>
<dbReference type="GO" id="GO:0004527">
    <property type="term" value="F:exonuclease activity"/>
    <property type="evidence" value="ECO:0007669"/>
    <property type="project" value="UniProtKB-KW"/>
</dbReference>
<reference evidence="4" key="1">
    <citation type="submission" date="2016-11" db="EMBL/GenBank/DDBJ databases">
        <authorList>
            <person name="Varghese N."/>
            <person name="Submissions S."/>
        </authorList>
    </citation>
    <scope>NUCLEOTIDE SEQUENCE [LARGE SCALE GENOMIC DNA]</scope>
    <source>
        <strain evidence="4">DSM 26910</strain>
    </source>
</reference>
<dbReference type="InterPro" id="IPR051916">
    <property type="entry name" value="GPI-anchor_lipid_remodeler"/>
</dbReference>
<keyword evidence="3" id="KW-0378">Hydrolase</keyword>
<dbReference type="AlphaFoldDB" id="A0A1M5FVN1"/>
<dbReference type="GO" id="GO:0006506">
    <property type="term" value="P:GPI anchor biosynthetic process"/>
    <property type="evidence" value="ECO:0007669"/>
    <property type="project" value="TreeGrafter"/>
</dbReference>
<keyword evidence="4" id="KW-1185">Reference proteome</keyword>
<feature type="signal peptide" evidence="1">
    <location>
        <begin position="1"/>
        <end position="23"/>
    </location>
</feature>
<sequence length="263" mass="29641">MLSTKKICLYGTMLLMVLFAASCKPTSTHKLKVMSYNIHTGKDANNEDQLMKIAAFIKETGADIVGLQEVDSVCYRSGQVDQAKVLAKYTGMNYAFVRHFAFQGGSYGQALLSKYPITEVKNHRLPIFPDSINETRAFLTAQITLPTKNKWMVGVAHLDYRNSDSRIRQAELINEIYKSSDMPCILTGDMNAEPGTKEISILLENFQNTQPDDSHTFPTVNPIKKIDYILVGKSERIDVIDKKVYHVNYSDHLPIISVINIQE</sequence>